<protein>
    <submittedName>
        <fullName evidence="3">3-hydroxyacyl-CoA dehydrogenase</fullName>
    </submittedName>
</protein>
<evidence type="ECO:0000259" key="2">
    <source>
        <dbReference type="Pfam" id="PF00725"/>
    </source>
</evidence>
<dbReference type="Pfam" id="PF00725">
    <property type="entry name" value="3HCDH"/>
    <property type="match status" value="1"/>
</dbReference>
<reference evidence="3 4" key="1">
    <citation type="submission" date="2018-07" db="EMBL/GenBank/DDBJ databases">
        <title>Mechanisms of high-level aminoglycoside resistance among Gram-negative pathogens in Brazil.</title>
        <authorList>
            <person name="Ballaben A.S."/>
            <person name="Darini A.L.C."/>
            <person name="Doi Y."/>
        </authorList>
    </citation>
    <scope>NUCLEOTIDE SEQUENCE [LARGE SCALE GENOMIC DNA]</scope>
    <source>
        <strain evidence="3 4">B2-305</strain>
    </source>
</reference>
<proteinExistence type="predicted"/>
<organism evidence="3 4">
    <name type="scientific">Pseudomonas aeruginosa</name>
    <dbReference type="NCBI Taxonomy" id="287"/>
    <lineage>
        <taxon>Bacteria</taxon>
        <taxon>Pseudomonadati</taxon>
        <taxon>Pseudomonadota</taxon>
        <taxon>Gammaproteobacteria</taxon>
        <taxon>Pseudomonadales</taxon>
        <taxon>Pseudomonadaceae</taxon>
        <taxon>Pseudomonas</taxon>
    </lineage>
</organism>
<gene>
    <name evidence="3" type="ORF">DT376_36940</name>
</gene>
<accession>A0A367LXP1</accession>
<keyword evidence="1" id="KW-0560">Oxidoreductase</keyword>
<comment type="caution">
    <text evidence="3">The sequence shown here is derived from an EMBL/GenBank/DDBJ whole genome shotgun (WGS) entry which is preliminary data.</text>
</comment>
<dbReference type="InterPro" id="IPR006108">
    <property type="entry name" value="3HC_DH_C"/>
</dbReference>
<feature type="domain" description="3-hydroxyacyl-CoA dehydrogenase C-terminal" evidence="2">
    <location>
        <begin position="25"/>
        <end position="108"/>
    </location>
</feature>
<dbReference type="GO" id="GO:0016616">
    <property type="term" value="F:oxidoreductase activity, acting on the CH-OH group of donors, NAD or NADP as acceptor"/>
    <property type="evidence" value="ECO:0007669"/>
    <property type="project" value="InterPro"/>
</dbReference>
<dbReference type="InterPro" id="IPR008927">
    <property type="entry name" value="6-PGluconate_DH-like_C_sf"/>
</dbReference>
<name>A0A367LXP1_PSEAI</name>
<dbReference type="GO" id="GO:0006631">
    <property type="term" value="P:fatty acid metabolic process"/>
    <property type="evidence" value="ECO:0007669"/>
    <property type="project" value="InterPro"/>
</dbReference>
<dbReference type="Proteomes" id="UP000253594">
    <property type="component" value="Unassembled WGS sequence"/>
</dbReference>
<evidence type="ECO:0000313" key="3">
    <source>
        <dbReference type="EMBL" id="RCI69997.1"/>
    </source>
</evidence>
<feature type="non-terminal residue" evidence="3">
    <location>
        <position position="1"/>
    </location>
</feature>
<dbReference type="PANTHER" id="PTHR48075:SF5">
    <property type="entry name" value="3-HYDROXYBUTYRYL-COA DEHYDROGENASE"/>
    <property type="match status" value="1"/>
</dbReference>
<dbReference type="PANTHER" id="PTHR48075">
    <property type="entry name" value="3-HYDROXYACYL-COA DEHYDROGENASE FAMILY PROTEIN"/>
    <property type="match status" value="1"/>
</dbReference>
<dbReference type="EMBL" id="QORE01002516">
    <property type="protein sequence ID" value="RCI69997.1"/>
    <property type="molecule type" value="Genomic_DNA"/>
</dbReference>
<evidence type="ECO:0000256" key="1">
    <source>
        <dbReference type="ARBA" id="ARBA00023002"/>
    </source>
</evidence>
<evidence type="ECO:0000313" key="4">
    <source>
        <dbReference type="Proteomes" id="UP000253594"/>
    </source>
</evidence>
<dbReference type="InterPro" id="IPR013328">
    <property type="entry name" value="6PGD_dom2"/>
</dbReference>
<dbReference type="SUPFAM" id="SSF48179">
    <property type="entry name" value="6-phosphogluconate dehydrogenase C-terminal domain-like"/>
    <property type="match status" value="1"/>
</dbReference>
<sequence>AMRDAAHALLAGDGVGVTVLRDSPGFVVQRVLAMIVNLACDIAQQGIASVEDIDQAVHLGLGYPHGPLEWGDRLGPRRLLSILQRLQTLTGDPRYRPSPWLRRRAQLGMSLRAGETAAVG</sequence>
<dbReference type="Gene3D" id="1.10.1040.10">
    <property type="entry name" value="N-(1-d-carboxylethyl)-l-norvaline Dehydrogenase, domain 2"/>
    <property type="match status" value="1"/>
</dbReference>
<dbReference type="AlphaFoldDB" id="A0A367LXP1"/>